<evidence type="ECO:0000313" key="2">
    <source>
        <dbReference type="EMBL" id="GAT27813.1"/>
    </source>
</evidence>
<dbReference type="EMBL" id="BCWF01000023">
    <property type="protein sequence ID" value="GAT27813.1"/>
    <property type="molecule type" value="Genomic_DNA"/>
</dbReference>
<comment type="caution">
    <text evidence="2">The sequence shown here is derived from an EMBL/GenBank/DDBJ whole genome shotgun (WGS) entry which is preliminary data.</text>
</comment>
<sequence>MHIFAQWLARLCPSPHVGFIFRKGCNVRARGASVSERVTVDQAEWRTLKAHSPSRKNDRKMWKGQDDRSDNLQADQSERIRDLQALIGKCRRQPPWAQPMKRRAGLMVRRMGWQG</sequence>
<evidence type="ECO:0000313" key="3">
    <source>
        <dbReference type="Proteomes" id="UP000075230"/>
    </source>
</evidence>
<name>A0A146FS29_ASPKA</name>
<feature type="region of interest" description="Disordered" evidence="1">
    <location>
        <begin position="49"/>
        <end position="75"/>
    </location>
</feature>
<dbReference type="Proteomes" id="UP000075230">
    <property type="component" value="Unassembled WGS sequence"/>
</dbReference>
<reference evidence="3" key="2">
    <citation type="submission" date="2016-02" db="EMBL/GenBank/DDBJ databases">
        <title>Genome sequencing of Aspergillus luchuensis NBRC 4314.</title>
        <authorList>
            <person name="Yamada O."/>
        </authorList>
    </citation>
    <scope>NUCLEOTIDE SEQUENCE [LARGE SCALE GENOMIC DNA]</scope>
    <source>
        <strain evidence="3">RIB 2604</strain>
    </source>
</reference>
<feature type="compositionally biased region" description="Basic and acidic residues" evidence="1">
    <location>
        <begin position="55"/>
        <end position="75"/>
    </location>
</feature>
<dbReference type="AlphaFoldDB" id="A0A146FS29"/>
<organism evidence="2 3">
    <name type="scientific">Aspergillus kawachii</name>
    <name type="common">White koji mold</name>
    <name type="synonym">Aspergillus awamori var. kawachi</name>
    <dbReference type="NCBI Taxonomy" id="1069201"/>
    <lineage>
        <taxon>Eukaryota</taxon>
        <taxon>Fungi</taxon>
        <taxon>Dikarya</taxon>
        <taxon>Ascomycota</taxon>
        <taxon>Pezizomycotina</taxon>
        <taxon>Eurotiomycetes</taxon>
        <taxon>Eurotiomycetidae</taxon>
        <taxon>Eurotiales</taxon>
        <taxon>Aspergillaceae</taxon>
        <taxon>Aspergillus</taxon>
        <taxon>Aspergillus subgen. Circumdati</taxon>
    </lineage>
</organism>
<gene>
    <name evidence="2" type="ORF">RIB2604_02301710</name>
</gene>
<dbReference type="VEuPathDB" id="FungiDB:ASPFODRAFT_350621"/>
<evidence type="ECO:0000256" key="1">
    <source>
        <dbReference type="SAM" id="MobiDB-lite"/>
    </source>
</evidence>
<protein>
    <submittedName>
        <fullName evidence="2">Autophagy-related protein 22-1</fullName>
    </submittedName>
</protein>
<reference evidence="2 3" key="1">
    <citation type="journal article" date="2016" name="DNA Res.">
        <title>Genome sequence of Aspergillus luchuensis NBRC 4314.</title>
        <authorList>
            <person name="Yamada O."/>
            <person name="Machida M."/>
            <person name="Hosoyama A."/>
            <person name="Goto M."/>
            <person name="Takahashi T."/>
            <person name="Futagami T."/>
            <person name="Yamagata Y."/>
            <person name="Takeuchi M."/>
            <person name="Kobayashi T."/>
            <person name="Koike H."/>
            <person name="Abe K."/>
            <person name="Asai K."/>
            <person name="Arita M."/>
            <person name="Fujita N."/>
            <person name="Fukuda K."/>
            <person name="Higa K."/>
            <person name="Horikawa H."/>
            <person name="Ishikawa T."/>
            <person name="Jinno K."/>
            <person name="Kato Y."/>
            <person name="Kirimura K."/>
            <person name="Mizutani O."/>
            <person name="Nakasone K."/>
            <person name="Sano M."/>
            <person name="Shiraishi Y."/>
            <person name="Tsukahara M."/>
            <person name="Gomi K."/>
        </authorList>
    </citation>
    <scope>NUCLEOTIDE SEQUENCE [LARGE SCALE GENOMIC DNA]</scope>
    <source>
        <strain evidence="2 3">RIB 2604</strain>
    </source>
</reference>
<accession>A0A146FS29</accession>
<proteinExistence type="predicted"/>